<organism evidence="6 7">
    <name type="scientific">Haloarcula saliterrae</name>
    <dbReference type="NCBI Taxonomy" id="2950534"/>
    <lineage>
        <taxon>Archaea</taxon>
        <taxon>Methanobacteriati</taxon>
        <taxon>Methanobacteriota</taxon>
        <taxon>Stenosarchaea group</taxon>
        <taxon>Halobacteria</taxon>
        <taxon>Halobacteriales</taxon>
        <taxon>Haloarculaceae</taxon>
        <taxon>Haloarcula</taxon>
    </lineage>
</organism>
<evidence type="ECO:0000256" key="1">
    <source>
        <dbReference type="ARBA" id="ARBA00022908"/>
    </source>
</evidence>
<feature type="region of interest" description="Disordered" evidence="4">
    <location>
        <begin position="1"/>
        <end position="27"/>
    </location>
</feature>
<evidence type="ECO:0000256" key="4">
    <source>
        <dbReference type="SAM" id="MobiDB-lite"/>
    </source>
</evidence>
<comment type="caution">
    <text evidence="6">The sequence shown here is derived from an EMBL/GenBank/DDBJ whole genome shotgun (WGS) entry which is preliminary data.</text>
</comment>
<keyword evidence="3" id="KW-0233">DNA recombination</keyword>
<dbReference type="InterPro" id="IPR050090">
    <property type="entry name" value="Tyrosine_recombinase_XerCD"/>
</dbReference>
<dbReference type="InterPro" id="IPR013762">
    <property type="entry name" value="Integrase-like_cat_sf"/>
</dbReference>
<dbReference type="RefSeq" id="WP_310918180.1">
    <property type="nucleotide sequence ID" value="NZ_JAMQON010000001.1"/>
</dbReference>
<keyword evidence="2" id="KW-0238">DNA-binding</keyword>
<sequence>MVKSDDPRARYRREHERLDNMGEPNARPVKELLRALDAEDHTTNHVVDGEQQTLAVSSLTSYGRALRLLAKEIDDPLLDTPTDRFNEIFDKWSDDLSGQTVKQRQSALLKFLRYHSDAAADTEGIVLVNVDTSSSLDPDTVLTGDDVNALRDACSNDRDRCLVDLLAYTGQRIRAIQTLRVKDVDPDAGASGSYQLNDSVEGLKGADKTATTRPLLGAQKAVREWLRAHPTGEPDDYLLTSLPTATAPGGLTPGDSLDRSSIHVRLSRIADTAGVDKDVNPHAFRHFFVTTCKRDYELEDSEIKHLIGHGPDSRVMETTYSHLSDTEVARNVEAKVGYEVEEESAFTPPTCHTCDEPLPGSAKACPSCGTVYSPDAEGLREDMEDSVRESYKQVDPTNPEQVEAVQAVDEALDNPDVLDKLLENDEVVDKVADRVADRLDK</sequence>
<reference evidence="6 7" key="1">
    <citation type="submission" date="2022-06" db="EMBL/GenBank/DDBJ databases">
        <title>Haloarcula sp. a new haloarchaeum isolate from saline soil.</title>
        <authorList>
            <person name="Strakova D."/>
            <person name="Galisteo C."/>
            <person name="Sanchez-Porro C."/>
            <person name="Ventosa A."/>
        </authorList>
    </citation>
    <scope>NUCLEOTIDE SEQUENCE [LARGE SCALE GENOMIC DNA]</scope>
    <source>
        <strain evidence="6 7">S1CR25-12</strain>
    </source>
</reference>
<dbReference type="Proteomes" id="UP001259659">
    <property type="component" value="Unassembled WGS sequence"/>
</dbReference>
<dbReference type="Gene3D" id="1.10.443.10">
    <property type="entry name" value="Intergrase catalytic core"/>
    <property type="match status" value="1"/>
</dbReference>
<protein>
    <submittedName>
        <fullName evidence="6">Site-specific integrase</fullName>
    </submittedName>
</protein>
<keyword evidence="7" id="KW-1185">Reference proteome</keyword>
<keyword evidence="1" id="KW-0229">DNA integration</keyword>
<dbReference type="PROSITE" id="PS51898">
    <property type="entry name" value="TYR_RECOMBINASE"/>
    <property type="match status" value="1"/>
</dbReference>
<accession>A0ABU2F9X9</accession>
<evidence type="ECO:0000256" key="2">
    <source>
        <dbReference type="ARBA" id="ARBA00023125"/>
    </source>
</evidence>
<gene>
    <name evidence="6" type="ORF">NDI56_04215</name>
</gene>
<dbReference type="PANTHER" id="PTHR30349:SF41">
    <property type="entry name" value="INTEGRASE_RECOMBINASE PROTEIN MJ0367-RELATED"/>
    <property type="match status" value="1"/>
</dbReference>
<feature type="compositionally biased region" description="Basic and acidic residues" evidence="4">
    <location>
        <begin position="1"/>
        <end position="20"/>
    </location>
</feature>
<dbReference type="EMBL" id="JAMQON010000001">
    <property type="protein sequence ID" value="MDS0258616.1"/>
    <property type="molecule type" value="Genomic_DNA"/>
</dbReference>
<evidence type="ECO:0000313" key="7">
    <source>
        <dbReference type="Proteomes" id="UP001259659"/>
    </source>
</evidence>
<dbReference type="PANTHER" id="PTHR30349">
    <property type="entry name" value="PHAGE INTEGRASE-RELATED"/>
    <property type="match status" value="1"/>
</dbReference>
<evidence type="ECO:0000256" key="3">
    <source>
        <dbReference type="ARBA" id="ARBA00023172"/>
    </source>
</evidence>
<evidence type="ECO:0000313" key="6">
    <source>
        <dbReference type="EMBL" id="MDS0258616.1"/>
    </source>
</evidence>
<dbReference type="Pfam" id="PF00589">
    <property type="entry name" value="Phage_integrase"/>
    <property type="match status" value="1"/>
</dbReference>
<feature type="domain" description="Tyr recombinase" evidence="5">
    <location>
        <begin position="137"/>
        <end position="334"/>
    </location>
</feature>
<dbReference type="SUPFAM" id="SSF56349">
    <property type="entry name" value="DNA breaking-rejoining enzymes"/>
    <property type="match status" value="1"/>
</dbReference>
<name>A0ABU2F9X9_9EURY</name>
<dbReference type="InterPro" id="IPR011010">
    <property type="entry name" value="DNA_brk_join_enz"/>
</dbReference>
<proteinExistence type="predicted"/>
<evidence type="ECO:0000259" key="5">
    <source>
        <dbReference type="PROSITE" id="PS51898"/>
    </source>
</evidence>
<dbReference type="InterPro" id="IPR002104">
    <property type="entry name" value="Integrase_catalytic"/>
</dbReference>